<evidence type="ECO:0000313" key="6">
    <source>
        <dbReference type="EMBL" id="SDQ56896.1"/>
    </source>
</evidence>
<dbReference type="InterPro" id="IPR002577">
    <property type="entry name" value="HTH_HxlR"/>
</dbReference>
<protein>
    <submittedName>
        <fullName evidence="6">DNA-binding transcriptional regulator, HxlR family</fullName>
    </submittedName>
</protein>
<keyword evidence="2 6" id="KW-0238">DNA-binding</keyword>
<organism evidence="6 7">
    <name type="scientific">Thermostaphylospora chromogena</name>
    <dbReference type="NCBI Taxonomy" id="35622"/>
    <lineage>
        <taxon>Bacteria</taxon>
        <taxon>Bacillati</taxon>
        <taxon>Actinomycetota</taxon>
        <taxon>Actinomycetes</taxon>
        <taxon>Streptosporangiales</taxon>
        <taxon>Thermomonosporaceae</taxon>
        <taxon>Thermostaphylospora</taxon>
    </lineage>
</organism>
<dbReference type="PANTHER" id="PTHR33204">
    <property type="entry name" value="TRANSCRIPTIONAL REGULATOR, MARR FAMILY"/>
    <property type="match status" value="1"/>
</dbReference>
<dbReference type="Pfam" id="PF01638">
    <property type="entry name" value="HxlR"/>
    <property type="match status" value="1"/>
</dbReference>
<dbReference type="PANTHER" id="PTHR33204:SF18">
    <property type="entry name" value="TRANSCRIPTIONAL REGULATORY PROTEIN"/>
    <property type="match status" value="1"/>
</dbReference>
<dbReference type="Proteomes" id="UP000217103">
    <property type="component" value="Unassembled WGS sequence"/>
</dbReference>
<dbReference type="SUPFAM" id="SSF46785">
    <property type="entry name" value="Winged helix' DNA-binding domain"/>
    <property type="match status" value="1"/>
</dbReference>
<evidence type="ECO:0000259" key="5">
    <source>
        <dbReference type="PROSITE" id="PS51118"/>
    </source>
</evidence>
<gene>
    <name evidence="6" type="ORF">SAMN04489764_1193</name>
</gene>
<accession>A0A1H1BZU0</accession>
<reference evidence="6 7" key="1">
    <citation type="submission" date="2016-10" db="EMBL/GenBank/DDBJ databases">
        <authorList>
            <person name="de Groot N.N."/>
        </authorList>
    </citation>
    <scope>NUCLEOTIDE SEQUENCE [LARGE SCALE GENOMIC DNA]</scope>
    <source>
        <strain evidence="6 7">DSM 43794</strain>
    </source>
</reference>
<dbReference type="STRING" id="35622.SAMN04489764_1193"/>
<dbReference type="OrthoDB" id="9792527at2"/>
<keyword evidence="1" id="KW-0805">Transcription regulation</keyword>
<dbReference type="PROSITE" id="PS51118">
    <property type="entry name" value="HTH_HXLR"/>
    <property type="match status" value="1"/>
</dbReference>
<proteinExistence type="predicted"/>
<name>A0A1H1BZU0_9ACTN</name>
<sequence length="162" mass="18004">MQRTDFSEMTCSIARTFDLLGEPWTALVLRDVFVGIRRFDDMQRDLGISRKVLAERLGRLVGNGVLERRKYSERPVRHEYVLTAKGSELVTILLAAVAWGDRWTAGEAGPPALLRHRGCGEPTQAEVRCARCGGVLRPEEVDVEDGPGAHPRPPVITPRSES</sequence>
<evidence type="ECO:0000256" key="1">
    <source>
        <dbReference type="ARBA" id="ARBA00023015"/>
    </source>
</evidence>
<keyword evidence="3" id="KW-0804">Transcription</keyword>
<feature type="domain" description="HTH hxlR-type" evidence="5">
    <location>
        <begin position="11"/>
        <end position="108"/>
    </location>
</feature>
<feature type="region of interest" description="Disordered" evidence="4">
    <location>
        <begin position="140"/>
        <end position="162"/>
    </location>
</feature>
<evidence type="ECO:0000313" key="7">
    <source>
        <dbReference type="Proteomes" id="UP000217103"/>
    </source>
</evidence>
<dbReference type="AlphaFoldDB" id="A0A1H1BZU0"/>
<evidence type="ECO:0000256" key="2">
    <source>
        <dbReference type="ARBA" id="ARBA00023125"/>
    </source>
</evidence>
<dbReference type="RefSeq" id="WP_093258132.1">
    <property type="nucleotide sequence ID" value="NZ_FNKK01000002.1"/>
</dbReference>
<dbReference type="InterPro" id="IPR036390">
    <property type="entry name" value="WH_DNA-bd_sf"/>
</dbReference>
<dbReference type="GO" id="GO:0003677">
    <property type="term" value="F:DNA binding"/>
    <property type="evidence" value="ECO:0007669"/>
    <property type="project" value="UniProtKB-KW"/>
</dbReference>
<dbReference type="EMBL" id="FNKK01000002">
    <property type="protein sequence ID" value="SDQ56896.1"/>
    <property type="molecule type" value="Genomic_DNA"/>
</dbReference>
<dbReference type="InterPro" id="IPR036388">
    <property type="entry name" value="WH-like_DNA-bd_sf"/>
</dbReference>
<dbReference type="Gene3D" id="1.10.10.10">
    <property type="entry name" value="Winged helix-like DNA-binding domain superfamily/Winged helix DNA-binding domain"/>
    <property type="match status" value="1"/>
</dbReference>
<evidence type="ECO:0000256" key="3">
    <source>
        <dbReference type="ARBA" id="ARBA00023163"/>
    </source>
</evidence>
<evidence type="ECO:0000256" key="4">
    <source>
        <dbReference type="SAM" id="MobiDB-lite"/>
    </source>
</evidence>
<keyword evidence="7" id="KW-1185">Reference proteome</keyword>